<dbReference type="AlphaFoldDB" id="A0ABD0KSV0"/>
<evidence type="ECO:0008006" key="3">
    <source>
        <dbReference type="Google" id="ProtNLM"/>
    </source>
</evidence>
<protein>
    <recommendedName>
        <fullName evidence="3">Secreted protein</fullName>
    </recommendedName>
</protein>
<organism evidence="1 2">
    <name type="scientific">Batillaria attramentaria</name>
    <dbReference type="NCBI Taxonomy" id="370345"/>
    <lineage>
        <taxon>Eukaryota</taxon>
        <taxon>Metazoa</taxon>
        <taxon>Spiralia</taxon>
        <taxon>Lophotrochozoa</taxon>
        <taxon>Mollusca</taxon>
        <taxon>Gastropoda</taxon>
        <taxon>Caenogastropoda</taxon>
        <taxon>Sorbeoconcha</taxon>
        <taxon>Cerithioidea</taxon>
        <taxon>Batillariidae</taxon>
        <taxon>Batillaria</taxon>
    </lineage>
</organism>
<dbReference type="EMBL" id="JACVVK020000133">
    <property type="protein sequence ID" value="KAK7489880.1"/>
    <property type="molecule type" value="Genomic_DNA"/>
</dbReference>
<sequence>MFARQATGPCGILSQLASVYVHAISCFVGLRRPGAPLRTRLKIEVGPSVTGSQPLVVINVRLERVGVPAYGHLKKAMVDVTCFCA</sequence>
<comment type="caution">
    <text evidence="1">The sequence shown here is derived from an EMBL/GenBank/DDBJ whole genome shotgun (WGS) entry which is preliminary data.</text>
</comment>
<evidence type="ECO:0000313" key="2">
    <source>
        <dbReference type="Proteomes" id="UP001519460"/>
    </source>
</evidence>
<keyword evidence="2" id="KW-1185">Reference proteome</keyword>
<gene>
    <name evidence="1" type="ORF">BaRGS_00018902</name>
</gene>
<evidence type="ECO:0000313" key="1">
    <source>
        <dbReference type="EMBL" id="KAK7489880.1"/>
    </source>
</evidence>
<reference evidence="1 2" key="1">
    <citation type="journal article" date="2023" name="Sci. Data">
        <title>Genome assembly of the Korean intertidal mud-creeper Batillaria attramentaria.</title>
        <authorList>
            <person name="Patra A.K."/>
            <person name="Ho P.T."/>
            <person name="Jun S."/>
            <person name="Lee S.J."/>
            <person name="Kim Y."/>
            <person name="Won Y.J."/>
        </authorList>
    </citation>
    <scope>NUCLEOTIDE SEQUENCE [LARGE SCALE GENOMIC DNA]</scope>
    <source>
        <strain evidence="1">Wonlab-2016</strain>
    </source>
</reference>
<accession>A0ABD0KSV0</accession>
<proteinExistence type="predicted"/>
<name>A0ABD0KSV0_9CAEN</name>
<dbReference type="Proteomes" id="UP001519460">
    <property type="component" value="Unassembled WGS sequence"/>
</dbReference>